<dbReference type="AlphaFoldDB" id="A0A3L6FEQ5"/>
<evidence type="ECO:0000313" key="2">
    <source>
        <dbReference type="Proteomes" id="UP000251960"/>
    </source>
</evidence>
<name>A0A3L6FEQ5_MAIZE</name>
<evidence type="ECO:0000313" key="1">
    <source>
        <dbReference type="EMBL" id="PWZ30821.1"/>
    </source>
</evidence>
<gene>
    <name evidence="1" type="ORF">Zm00014a_029905</name>
</gene>
<reference evidence="1 2" key="1">
    <citation type="journal article" date="2018" name="Nat. Genet.">
        <title>Extensive intraspecific gene order and gene structural variations between Mo17 and other maize genomes.</title>
        <authorList>
            <person name="Sun S."/>
            <person name="Zhou Y."/>
            <person name="Chen J."/>
            <person name="Shi J."/>
            <person name="Zhao H."/>
            <person name="Zhao H."/>
            <person name="Song W."/>
            <person name="Zhang M."/>
            <person name="Cui Y."/>
            <person name="Dong X."/>
            <person name="Liu H."/>
            <person name="Ma X."/>
            <person name="Jiao Y."/>
            <person name="Wang B."/>
            <person name="Wei X."/>
            <person name="Stein J.C."/>
            <person name="Glaubitz J.C."/>
            <person name="Lu F."/>
            <person name="Yu G."/>
            <person name="Liang C."/>
            <person name="Fengler K."/>
            <person name="Li B."/>
            <person name="Rafalski A."/>
            <person name="Schnable P.S."/>
            <person name="Ware D.H."/>
            <person name="Buckler E.S."/>
            <person name="Lai J."/>
        </authorList>
    </citation>
    <scope>NUCLEOTIDE SEQUENCE [LARGE SCALE GENOMIC DNA]</scope>
    <source>
        <strain evidence="2">cv. Missouri 17</strain>
        <tissue evidence="1">Seedling</tissue>
    </source>
</reference>
<comment type="caution">
    <text evidence="1">The sequence shown here is derived from an EMBL/GenBank/DDBJ whole genome shotgun (WGS) entry which is preliminary data.</text>
</comment>
<organism evidence="1 2">
    <name type="scientific">Zea mays</name>
    <name type="common">Maize</name>
    <dbReference type="NCBI Taxonomy" id="4577"/>
    <lineage>
        <taxon>Eukaryota</taxon>
        <taxon>Viridiplantae</taxon>
        <taxon>Streptophyta</taxon>
        <taxon>Embryophyta</taxon>
        <taxon>Tracheophyta</taxon>
        <taxon>Spermatophyta</taxon>
        <taxon>Magnoliopsida</taxon>
        <taxon>Liliopsida</taxon>
        <taxon>Poales</taxon>
        <taxon>Poaceae</taxon>
        <taxon>PACMAD clade</taxon>
        <taxon>Panicoideae</taxon>
        <taxon>Andropogonodae</taxon>
        <taxon>Andropogoneae</taxon>
        <taxon>Tripsacinae</taxon>
        <taxon>Zea</taxon>
    </lineage>
</organism>
<proteinExistence type="predicted"/>
<accession>A0A3L6FEQ5</accession>
<sequence>MGDRYIEVLEAYRVDTVVRERPQRQAMPSHRTGTIDSKSGTSIRCLPHFQGFVEKEGKGRGGHAYSLSEKDATKIWASRCDIGSILLDTYR</sequence>
<protein>
    <submittedName>
        <fullName evidence="1">Uncharacterized protein</fullName>
    </submittedName>
</protein>
<dbReference type="EMBL" id="NCVQ01000004">
    <property type="protein sequence ID" value="PWZ30821.1"/>
    <property type="molecule type" value="Genomic_DNA"/>
</dbReference>
<dbReference type="Proteomes" id="UP000251960">
    <property type="component" value="Chromosome 3"/>
</dbReference>